<dbReference type="Proteomes" id="UP000605253">
    <property type="component" value="Unassembled WGS sequence"/>
</dbReference>
<reference evidence="3" key="2">
    <citation type="submission" date="2020-09" db="EMBL/GenBank/DDBJ databases">
        <authorList>
            <person name="Sun Q."/>
            <person name="Zhou Y."/>
        </authorList>
    </citation>
    <scope>NUCLEOTIDE SEQUENCE</scope>
    <source>
        <strain evidence="3">CGMCC 1.12181</strain>
    </source>
</reference>
<dbReference type="SUPFAM" id="SSF51621">
    <property type="entry name" value="Phosphoenolpyruvate/pyruvate domain"/>
    <property type="match status" value="1"/>
</dbReference>
<sequence>MTTQSTMDIYHRTVVNKFQIYNSLFLNLPFDQVHQVGVLLPLLNQHCQQGYQQQQSPRQIIDEFFDHHLPEQNSEQRITVLFKLIQYIERQIVLFDAIEEAAFTENNALDGAGSIPLLAQRSAFLNKTAELKEKLKHYHARIVLTAHPTQFYPGPVLGIITELSQAIKDNNLSDIEMLLQQLGKTPLYSKQKPTPFEEAASLTWYLENVFYKAVQDINKRLENHIYPDGQLPENAFIEVGFWPGGDRDGNPYVTADTTLKVARRLRSTILKCYYRHVRDIKRRLTFKNIEDQVSDIEQKLYTGAYTNPEHHDYSAEQLLDDLKTIKTDLNNDHQGLFVDHVEALVRQVHSFGFHFAPLDIRQDSRILTAVQAVLNKEQNNRDALPVKDTLATIQAMVKIQKDNGHSGCQRFIISNCQSVAHVKTVMDLMHKADLPKPFPVDIVPLFETIEDLAAAPEVMTTLYTDDEYSKHLEHRNNRQTIMLGFSDGTKDGGYIAANWAILKAKEALSKVAKEHDIEVVFFDGRGGPPARGGGETHQFYASLSPYIQNHATQLTIQGQTISANFGNPDTAQYNLEQLLSAGVFNAINPPEDAWHDGAYKILQQLADISFNHYQDFKQHPKFVPYLEQISTLKYYGQTNISSRPTKRGDDNAGLVFEDLRAIPFVGAWSQLKQNVLGYYGVGTALQRLIDDGCLNDLQQLYTTSGFFKTLMDNCMMSLAKSYMPLTAYLEQNQHFGDFWRLIKDEFERSRECLLAVSQQTELLADQKRRNASIQIRERIVLPLLTIQQYALQTIEELKAQNADPKTIQTFENMVTRSLYGNINASRNAV</sequence>
<dbReference type="EMBL" id="BMEO01000014">
    <property type="protein sequence ID" value="GGG01636.1"/>
    <property type="molecule type" value="Genomic_DNA"/>
</dbReference>
<dbReference type="GO" id="GO:0008964">
    <property type="term" value="F:phosphoenolpyruvate carboxylase activity"/>
    <property type="evidence" value="ECO:0007669"/>
    <property type="project" value="InterPro"/>
</dbReference>
<accession>A0A917CXJ0</accession>
<comment type="caution">
    <text evidence="3">The sequence shown here is derived from an EMBL/GenBank/DDBJ whole genome shotgun (WGS) entry which is preliminary data.</text>
</comment>
<dbReference type="GO" id="GO:0015977">
    <property type="term" value="P:carbon fixation"/>
    <property type="evidence" value="ECO:0007669"/>
    <property type="project" value="InterPro"/>
</dbReference>
<proteinExistence type="predicted"/>
<evidence type="ECO:0000256" key="1">
    <source>
        <dbReference type="ARBA" id="ARBA00003670"/>
    </source>
</evidence>
<reference evidence="3" key="1">
    <citation type="journal article" date="2014" name="Int. J. Syst. Evol. Microbiol.">
        <title>Complete genome sequence of Corynebacterium casei LMG S-19264T (=DSM 44701T), isolated from a smear-ripened cheese.</title>
        <authorList>
            <consortium name="US DOE Joint Genome Institute (JGI-PGF)"/>
            <person name="Walter F."/>
            <person name="Albersmeier A."/>
            <person name="Kalinowski J."/>
            <person name="Ruckert C."/>
        </authorList>
    </citation>
    <scope>NUCLEOTIDE SEQUENCE</scope>
    <source>
        <strain evidence="3">CGMCC 1.12181</strain>
    </source>
</reference>
<organism evidence="3 4">
    <name type="scientific">Marinicella pacifica</name>
    <dbReference type="NCBI Taxonomy" id="1171543"/>
    <lineage>
        <taxon>Bacteria</taxon>
        <taxon>Pseudomonadati</taxon>
        <taxon>Pseudomonadota</taxon>
        <taxon>Gammaproteobacteria</taxon>
        <taxon>Lysobacterales</taxon>
        <taxon>Marinicellaceae</taxon>
        <taxon>Marinicella</taxon>
    </lineage>
</organism>
<dbReference type="InterPro" id="IPR015813">
    <property type="entry name" value="Pyrv/PenolPyrv_kinase-like_dom"/>
</dbReference>
<dbReference type="PANTHER" id="PTHR30523:SF6">
    <property type="entry name" value="PHOSPHOENOLPYRUVATE CARBOXYLASE"/>
    <property type="match status" value="1"/>
</dbReference>
<comment type="function">
    <text evidence="1">Forms oxaloacetate, a four-carbon dicarboxylic acid source for the tricarboxylic acid cycle.</text>
</comment>
<keyword evidence="4" id="KW-1185">Reference proteome</keyword>
<gene>
    <name evidence="3" type="primary">ppc</name>
    <name evidence="3" type="ORF">GCM10011365_23580</name>
</gene>
<dbReference type="PANTHER" id="PTHR30523">
    <property type="entry name" value="PHOSPHOENOLPYRUVATE CARBOXYLASE"/>
    <property type="match status" value="1"/>
</dbReference>
<dbReference type="GO" id="GO:0006099">
    <property type="term" value="P:tricarboxylic acid cycle"/>
    <property type="evidence" value="ECO:0007669"/>
    <property type="project" value="InterPro"/>
</dbReference>
<dbReference type="PRINTS" id="PR00150">
    <property type="entry name" value="PEPCARBXLASE"/>
</dbReference>
<evidence type="ECO:0000313" key="3">
    <source>
        <dbReference type="EMBL" id="GGG01636.1"/>
    </source>
</evidence>
<dbReference type="GO" id="GO:0005829">
    <property type="term" value="C:cytosol"/>
    <property type="evidence" value="ECO:0007669"/>
    <property type="project" value="TreeGrafter"/>
</dbReference>
<name>A0A917CXJ0_9GAMM</name>
<dbReference type="InterPro" id="IPR021135">
    <property type="entry name" value="PEP_COase"/>
</dbReference>
<dbReference type="RefSeq" id="WP_188365962.1">
    <property type="nucleotide sequence ID" value="NZ_BAABJF010000020.1"/>
</dbReference>
<protein>
    <recommendedName>
        <fullName evidence="2">Phosphoenolpyruvate carboxylase</fullName>
    </recommendedName>
</protein>
<evidence type="ECO:0000256" key="2">
    <source>
        <dbReference type="ARBA" id="ARBA00022419"/>
    </source>
</evidence>
<dbReference type="Pfam" id="PF00311">
    <property type="entry name" value="PEPcase"/>
    <property type="match status" value="3"/>
</dbReference>
<evidence type="ECO:0000313" key="4">
    <source>
        <dbReference type="Proteomes" id="UP000605253"/>
    </source>
</evidence>
<dbReference type="AlphaFoldDB" id="A0A917CXJ0"/>